<dbReference type="GO" id="GO:0034599">
    <property type="term" value="P:cellular response to oxidative stress"/>
    <property type="evidence" value="ECO:0007669"/>
    <property type="project" value="TreeGrafter"/>
</dbReference>
<keyword evidence="6" id="KW-1015">Disulfide bond</keyword>
<comment type="similarity">
    <text evidence="9">Belongs to the peroxiredoxin family. BCP/PrxQ subfamily.</text>
</comment>
<dbReference type="GO" id="GO:0045454">
    <property type="term" value="P:cell redox homeostasis"/>
    <property type="evidence" value="ECO:0007669"/>
    <property type="project" value="TreeGrafter"/>
</dbReference>
<reference evidence="13 14" key="1">
    <citation type="submission" date="2020-02" db="EMBL/GenBank/DDBJ databases">
        <title>Albibacoteraceae fam. nov., the first described family within the subdivision 4 Verrucomicrobia.</title>
        <authorList>
            <person name="Xi F."/>
        </authorList>
    </citation>
    <scope>NUCLEOTIDE SEQUENCE [LARGE SCALE GENOMIC DNA]</scope>
    <source>
        <strain evidence="13 14">CK1056</strain>
    </source>
</reference>
<evidence type="ECO:0000256" key="1">
    <source>
        <dbReference type="ARBA" id="ARBA00003330"/>
    </source>
</evidence>
<dbReference type="InterPro" id="IPR036249">
    <property type="entry name" value="Thioredoxin-like_sf"/>
</dbReference>
<dbReference type="PANTHER" id="PTHR42801">
    <property type="entry name" value="THIOREDOXIN-DEPENDENT PEROXIDE REDUCTASE"/>
    <property type="match status" value="1"/>
</dbReference>
<evidence type="ECO:0000256" key="10">
    <source>
        <dbReference type="ARBA" id="ARBA00042639"/>
    </source>
</evidence>
<dbReference type="InterPro" id="IPR013766">
    <property type="entry name" value="Thioredoxin_domain"/>
</dbReference>
<evidence type="ECO:0000313" key="14">
    <source>
        <dbReference type="Proteomes" id="UP000478417"/>
    </source>
</evidence>
<evidence type="ECO:0000256" key="4">
    <source>
        <dbReference type="ARBA" id="ARBA00022862"/>
    </source>
</evidence>
<dbReference type="Pfam" id="PF00578">
    <property type="entry name" value="AhpC-TSA"/>
    <property type="match status" value="1"/>
</dbReference>
<organism evidence="13 14">
    <name type="scientific">Oceanipulchritudo coccoides</name>
    <dbReference type="NCBI Taxonomy" id="2706888"/>
    <lineage>
        <taxon>Bacteria</taxon>
        <taxon>Pseudomonadati</taxon>
        <taxon>Verrucomicrobiota</taxon>
        <taxon>Opitutia</taxon>
        <taxon>Puniceicoccales</taxon>
        <taxon>Oceanipulchritudinaceae</taxon>
        <taxon>Oceanipulchritudo</taxon>
    </lineage>
</organism>
<dbReference type="CDD" id="cd02970">
    <property type="entry name" value="PRX_like2"/>
    <property type="match status" value="1"/>
</dbReference>
<dbReference type="GO" id="GO:0005737">
    <property type="term" value="C:cytoplasm"/>
    <property type="evidence" value="ECO:0007669"/>
    <property type="project" value="TreeGrafter"/>
</dbReference>
<keyword evidence="4" id="KW-0049">Antioxidant</keyword>
<evidence type="ECO:0000256" key="9">
    <source>
        <dbReference type="ARBA" id="ARBA00038489"/>
    </source>
</evidence>
<dbReference type="EC" id="1.11.1.24" evidence="2"/>
<comment type="catalytic activity">
    <reaction evidence="11">
        <text>a hydroperoxide + [thioredoxin]-dithiol = an alcohol + [thioredoxin]-disulfide + H2O</text>
        <dbReference type="Rhea" id="RHEA:62620"/>
        <dbReference type="Rhea" id="RHEA-COMP:10698"/>
        <dbReference type="Rhea" id="RHEA-COMP:10700"/>
        <dbReference type="ChEBI" id="CHEBI:15377"/>
        <dbReference type="ChEBI" id="CHEBI:29950"/>
        <dbReference type="ChEBI" id="CHEBI:30879"/>
        <dbReference type="ChEBI" id="CHEBI:35924"/>
        <dbReference type="ChEBI" id="CHEBI:50058"/>
        <dbReference type="EC" id="1.11.1.24"/>
    </reaction>
</comment>
<gene>
    <name evidence="13" type="ORF">G0Q06_12705</name>
</gene>
<evidence type="ECO:0000256" key="7">
    <source>
        <dbReference type="ARBA" id="ARBA00023284"/>
    </source>
</evidence>
<dbReference type="Proteomes" id="UP000478417">
    <property type="component" value="Unassembled WGS sequence"/>
</dbReference>
<dbReference type="PANTHER" id="PTHR42801:SF7">
    <property type="entry name" value="SLL1159 PROTEIN"/>
    <property type="match status" value="1"/>
</dbReference>
<keyword evidence="7" id="KW-0676">Redox-active center</keyword>
<dbReference type="RefSeq" id="WP_163966711.1">
    <property type="nucleotide sequence ID" value="NZ_JAAGNX010000003.1"/>
</dbReference>
<evidence type="ECO:0000256" key="11">
    <source>
        <dbReference type="ARBA" id="ARBA00049091"/>
    </source>
</evidence>
<protein>
    <recommendedName>
        <fullName evidence="2">thioredoxin-dependent peroxiredoxin</fullName>
        <ecNumber evidence="2">1.11.1.24</ecNumber>
    </recommendedName>
    <alternativeName>
        <fullName evidence="8">Thioredoxin peroxidase</fullName>
    </alternativeName>
    <alternativeName>
        <fullName evidence="10">Thioredoxin-dependent peroxiredoxin Bcp</fullName>
    </alternativeName>
</protein>
<comment type="function">
    <text evidence="1">Thiol-specific peroxidase that catalyzes the reduction of hydrogen peroxide and organic hydroperoxides to water and alcohols, respectively. Plays a role in cell protection against oxidative stress by detoxifying peroxides and as sensor of hydrogen peroxide-mediated signaling events.</text>
</comment>
<sequence length="207" mass="22426">MRECLTILACLFCPLAYGGVPDDPAKAMPLETGQPVPSVELRTVDGETVDLSVLADGQPSIFIFYRGSWCPYCNKHLASLGDVQDDLKALGYQMLAISPDKPEGLKEAAESNKLSYTLLSDSSAEAAKAFGLAFKVGLATRTLYRGYGINLEEASGEDHHILPIPAVYLTDAEGIIQYKYANTDYKVRLSAEELLKAAEKNAATDEN</sequence>
<dbReference type="AlphaFoldDB" id="A0A6B2M2Y1"/>
<evidence type="ECO:0000259" key="12">
    <source>
        <dbReference type="PROSITE" id="PS51352"/>
    </source>
</evidence>
<keyword evidence="3" id="KW-0575">Peroxidase</keyword>
<keyword evidence="14" id="KW-1185">Reference proteome</keyword>
<dbReference type="PROSITE" id="PS51352">
    <property type="entry name" value="THIOREDOXIN_2"/>
    <property type="match status" value="1"/>
</dbReference>
<dbReference type="Gene3D" id="3.40.30.10">
    <property type="entry name" value="Glutaredoxin"/>
    <property type="match status" value="1"/>
</dbReference>
<evidence type="ECO:0000256" key="2">
    <source>
        <dbReference type="ARBA" id="ARBA00013017"/>
    </source>
</evidence>
<comment type="caution">
    <text evidence="13">The sequence shown here is derived from an EMBL/GenBank/DDBJ whole genome shotgun (WGS) entry which is preliminary data.</text>
</comment>
<dbReference type="EMBL" id="JAAGNX010000003">
    <property type="protein sequence ID" value="NDV63318.1"/>
    <property type="molecule type" value="Genomic_DNA"/>
</dbReference>
<evidence type="ECO:0000256" key="5">
    <source>
        <dbReference type="ARBA" id="ARBA00023002"/>
    </source>
</evidence>
<name>A0A6B2M2Y1_9BACT</name>
<evidence type="ECO:0000256" key="8">
    <source>
        <dbReference type="ARBA" id="ARBA00032824"/>
    </source>
</evidence>
<accession>A0A6B2M2Y1</accession>
<feature type="domain" description="Thioredoxin" evidence="12">
    <location>
        <begin position="30"/>
        <end position="203"/>
    </location>
</feature>
<evidence type="ECO:0000256" key="6">
    <source>
        <dbReference type="ARBA" id="ARBA00023157"/>
    </source>
</evidence>
<evidence type="ECO:0000256" key="3">
    <source>
        <dbReference type="ARBA" id="ARBA00022559"/>
    </source>
</evidence>
<evidence type="ECO:0000313" key="13">
    <source>
        <dbReference type="EMBL" id="NDV63318.1"/>
    </source>
</evidence>
<dbReference type="InterPro" id="IPR000866">
    <property type="entry name" value="AhpC/TSA"/>
</dbReference>
<dbReference type="InterPro" id="IPR050924">
    <property type="entry name" value="Peroxiredoxin_BCP/PrxQ"/>
</dbReference>
<keyword evidence="5" id="KW-0560">Oxidoreductase</keyword>
<proteinExistence type="inferred from homology"/>
<dbReference type="SUPFAM" id="SSF52833">
    <property type="entry name" value="Thioredoxin-like"/>
    <property type="match status" value="1"/>
</dbReference>
<dbReference type="GO" id="GO:0008379">
    <property type="term" value="F:thioredoxin peroxidase activity"/>
    <property type="evidence" value="ECO:0007669"/>
    <property type="project" value="TreeGrafter"/>
</dbReference>